<evidence type="ECO:0000313" key="1">
    <source>
        <dbReference type="EMBL" id="JAP84636.1"/>
    </source>
</evidence>
<accession>A0A131Z2E7</accession>
<reference evidence="1" key="1">
    <citation type="journal article" date="2016" name="Ticks Tick Borne Dis.">
        <title>De novo assembly and annotation of the salivary gland transcriptome of Rhipicephalus appendiculatus male and female ticks during blood feeding.</title>
        <authorList>
            <person name="de Castro M.H."/>
            <person name="de Klerk D."/>
            <person name="Pienaar R."/>
            <person name="Latif A.A."/>
            <person name="Rees D.J."/>
            <person name="Mans B.J."/>
        </authorList>
    </citation>
    <scope>NUCLEOTIDE SEQUENCE</scope>
    <source>
        <tissue evidence="1">Salivary glands</tissue>
    </source>
</reference>
<proteinExistence type="predicted"/>
<organism evidence="1">
    <name type="scientific">Rhipicephalus appendiculatus</name>
    <name type="common">Brown ear tick</name>
    <dbReference type="NCBI Taxonomy" id="34631"/>
    <lineage>
        <taxon>Eukaryota</taxon>
        <taxon>Metazoa</taxon>
        <taxon>Ecdysozoa</taxon>
        <taxon>Arthropoda</taxon>
        <taxon>Chelicerata</taxon>
        <taxon>Arachnida</taxon>
        <taxon>Acari</taxon>
        <taxon>Parasitiformes</taxon>
        <taxon>Ixodida</taxon>
        <taxon>Ixodoidea</taxon>
        <taxon>Ixodidae</taxon>
        <taxon>Rhipicephalinae</taxon>
        <taxon>Rhipicephalus</taxon>
        <taxon>Rhipicephalus</taxon>
    </lineage>
</organism>
<name>A0A131Z2E7_RHIAP</name>
<dbReference type="EMBL" id="GEDV01003921">
    <property type="protein sequence ID" value="JAP84636.1"/>
    <property type="molecule type" value="Transcribed_RNA"/>
</dbReference>
<sequence length="85" mass="9980">MIAATLDRHPYSVERLLYANWNYSCGVVRVVALNRGRLVYYDLRVRNSSVESLLDNGCKRYFDWVARHGRFIYSSVCQQNIYIGK</sequence>
<protein>
    <submittedName>
        <fullName evidence="1">Lipocalin</fullName>
    </submittedName>
</protein>
<dbReference type="AlphaFoldDB" id="A0A131Z2E7"/>